<dbReference type="Proteomes" id="UP001244295">
    <property type="component" value="Unassembled WGS sequence"/>
</dbReference>
<gene>
    <name evidence="1" type="ORF">J2W25_004616</name>
</gene>
<reference evidence="1" key="1">
    <citation type="submission" date="2023-07" db="EMBL/GenBank/DDBJ databases">
        <title>Sorghum-associated microbial communities from plants grown in Nebraska, USA.</title>
        <authorList>
            <person name="Schachtman D."/>
        </authorList>
    </citation>
    <scope>NUCLEOTIDE SEQUENCE</scope>
    <source>
        <strain evidence="1">DS2795</strain>
    </source>
</reference>
<sequence>MTPDQARALSKKIHQVASLMVAYATGGRTDDQPAEYRELYADTTIALEDSKYANPNPHKSLELFYAHCGILKLGKWAERRAYVDGLYADVLLDLKRVERNEKPSKQWTRANEVLEDDLAPIRVQWLKARNFIQASPPDFENSLKESVSSIESG</sequence>
<accession>A0AAW8E0Y8</accession>
<evidence type="ECO:0000313" key="1">
    <source>
        <dbReference type="EMBL" id="MDP9925573.1"/>
    </source>
</evidence>
<dbReference type="AlphaFoldDB" id="A0AAW8E0Y8"/>
<evidence type="ECO:0000313" key="2">
    <source>
        <dbReference type="Proteomes" id="UP001244295"/>
    </source>
</evidence>
<comment type="caution">
    <text evidence="1">The sequence shown here is derived from an EMBL/GenBank/DDBJ whole genome shotgun (WGS) entry which is preliminary data.</text>
</comment>
<proteinExistence type="predicted"/>
<dbReference type="EMBL" id="JAUSRR010000008">
    <property type="protein sequence ID" value="MDP9925573.1"/>
    <property type="molecule type" value="Genomic_DNA"/>
</dbReference>
<dbReference type="RefSeq" id="WP_307637793.1">
    <property type="nucleotide sequence ID" value="NZ_JAUSRR010000008.1"/>
</dbReference>
<protein>
    <submittedName>
        <fullName evidence="1">Uncharacterized protein</fullName>
    </submittedName>
</protein>
<organism evidence="1 2">
    <name type="scientific">Variovorax boronicumulans</name>
    <dbReference type="NCBI Taxonomy" id="436515"/>
    <lineage>
        <taxon>Bacteria</taxon>
        <taxon>Pseudomonadati</taxon>
        <taxon>Pseudomonadota</taxon>
        <taxon>Betaproteobacteria</taxon>
        <taxon>Burkholderiales</taxon>
        <taxon>Comamonadaceae</taxon>
        <taxon>Variovorax</taxon>
    </lineage>
</organism>
<name>A0AAW8E0Y8_9BURK</name>